<organism evidence="1 2">
    <name type="scientific">Plakobranchus ocellatus</name>
    <dbReference type="NCBI Taxonomy" id="259542"/>
    <lineage>
        <taxon>Eukaryota</taxon>
        <taxon>Metazoa</taxon>
        <taxon>Spiralia</taxon>
        <taxon>Lophotrochozoa</taxon>
        <taxon>Mollusca</taxon>
        <taxon>Gastropoda</taxon>
        <taxon>Heterobranchia</taxon>
        <taxon>Euthyneura</taxon>
        <taxon>Panpulmonata</taxon>
        <taxon>Sacoglossa</taxon>
        <taxon>Placobranchoidea</taxon>
        <taxon>Plakobranchidae</taxon>
        <taxon>Plakobranchus</taxon>
    </lineage>
</organism>
<comment type="caution">
    <text evidence="1">The sequence shown here is derived from an EMBL/GenBank/DDBJ whole genome shotgun (WGS) entry which is preliminary data.</text>
</comment>
<accession>A0AAV4DE80</accession>
<gene>
    <name evidence="1" type="ORF">PoB_006874500</name>
</gene>
<dbReference type="AlphaFoldDB" id="A0AAV4DE80"/>
<dbReference type="EMBL" id="BLXT01007768">
    <property type="protein sequence ID" value="GFO42240.1"/>
    <property type="molecule type" value="Genomic_DNA"/>
</dbReference>
<reference evidence="1 2" key="1">
    <citation type="journal article" date="2021" name="Elife">
        <title>Chloroplast acquisition without the gene transfer in kleptoplastic sea slugs, Plakobranchus ocellatus.</title>
        <authorList>
            <person name="Maeda T."/>
            <person name="Takahashi S."/>
            <person name="Yoshida T."/>
            <person name="Shimamura S."/>
            <person name="Takaki Y."/>
            <person name="Nagai Y."/>
            <person name="Toyoda A."/>
            <person name="Suzuki Y."/>
            <person name="Arimoto A."/>
            <person name="Ishii H."/>
            <person name="Satoh N."/>
            <person name="Nishiyama T."/>
            <person name="Hasebe M."/>
            <person name="Maruyama T."/>
            <person name="Minagawa J."/>
            <person name="Obokata J."/>
            <person name="Shigenobu S."/>
        </authorList>
    </citation>
    <scope>NUCLEOTIDE SEQUENCE [LARGE SCALE GENOMIC DNA]</scope>
</reference>
<dbReference type="Proteomes" id="UP000735302">
    <property type="component" value="Unassembled WGS sequence"/>
</dbReference>
<keyword evidence="2" id="KW-1185">Reference proteome</keyword>
<evidence type="ECO:0000313" key="1">
    <source>
        <dbReference type="EMBL" id="GFO42240.1"/>
    </source>
</evidence>
<sequence length="99" mass="10961">MQQNHAASQTMPVTEGAVAYLAHLVGQLATIQKVRGSFPSPGEVRWLRRYDSNNHRRCGSDKHRRCGSDKHGRLAVTHIRDVAVTNIGDVAVTNTGDWQ</sequence>
<name>A0AAV4DE80_9GAST</name>
<evidence type="ECO:0000313" key="2">
    <source>
        <dbReference type="Proteomes" id="UP000735302"/>
    </source>
</evidence>
<protein>
    <submittedName>
        <fullName evidence="1">Uncharacterized protein</fullName>
    </submittedName>
</protein>
<proteinExistence type="predicted"/>